<dbReference type="PROSITE" id="PS50931">
    <property type="entry name" value="HTH_LYSR"/>
    <property type="match status" value="1"/>
</dbReference>
<dbReference type="FunFam" id="1.10.10.10:FF:000001">
    <property type="entry name" value="LysR family transcriptional regulator"/>
    <property type="match status" value="1"/>
</dbReference>
<dbReference type="PANTHER" id="PTHR30346">
    <property type="entry name" value="TRANSCRIPTIONAL DUAL REGULATOR HCAR-RELATED"/>
    <property type="match status" value="1"/>
</dbReference>
<proteinExistence type="inferred from homology"/>
<dbReference type="GO" id="GO:0032993">
    <property type="term" value="C:protein-DNA complex"/>
    <property type="evidence" value="ECO:0007669"/>
    <property type="project" value="TreeGrafter"/>
</dbReference>
<keyword evidence="3" id="KW-0238">DNA-binding</keyword>
<evidence type="ECO:0000313" key="7">
    <source>
        <dbReference type="Proteomes" id="UP001142462"/>
    </source>
</evidence>
<keyword evidence="4" id="KW-0804">Transcription</keyword>
<feature type="domain" description="HTH lysR-type" evidence="5">
    <location>
        <begin position="1"/>
        <end position="58"/>
    </location>
</feature>
<evidence type="ECO:0000256" key="1">
    <source>
        <dbReference type="ARBA" id="ARBA00009437"/>
    </source>
</evidence>
<dbReference type="AlphaFoldDB" id="A0A9W6H387"/>
<reference evidence="6" key="2">
    <citation type="submission" date="2023-01" db="EMBL/GenBank/DDBJ databases">
        <authorList>
            <person name="Sun Q."/>
            <person name="Evtushenko L."/>
        </authorList>
    </citation>
    <scope>NUCLEOTIDE SEQUENCE</scope>
    <source>
        <strain evidence="6">VKM Ac-1020</strain>
    </source>
</reference>
<protein>
    <submittedName>
        <fullName evidence="6">LysR family transcriptional regulator</fullName>
    </submittedName>
</protein>
<dbReference type="Gene3D" id="1.10.10.10">
    <property type="entry name" value="Winged helix-like DNA-binding domain superfamily/Winged helix DNA-binding domain"/>
    <property type="match status" value="1"/>
</dbReference>
<dbReference type="Pfam" id="PF00126">
    <property type="entry name" value="HTH_1"/>
    <property type="match status" value="1"/>
</dbReference>
<reference evidence="6" key="1">
    <citation type="journal article" date="2014" name="Int. J. Syst. Evol. Microbiol.">
        <title>Complete genome sequence of Corynebacterium casei LMG S-19264T (=DSM 44701T), isolated from a smear-ripened cheese.</title>
        <authorList>
            <consortium name="US DOE Joint Genome Institute (JGI-PGF)"/>
            <person name="Walter F."/>
            <person name="Albersmeier A."/>
            <person name="Kalinowski J."/>
            <person name="Ruckert C."/>
        </authorList>
    </citation>
    <scope>NUCLEOTIDE SEQUENCE</scope>
    <source>
        <strain evidence="6">VKM Ac-1020</strain>
    </source>
</reference>
<dbReference type="GO" id="GO:0003677">
    <property type="term" value="F:DNA binding"/>
    <property type="evidence" value="ECO:0007669"/>
    <property type="project" value="UniProtKB-KW"/>
</dbReference>
<dbReference type="Gene3D" id="3.40.190.10">
    <property type="entry name" value="Periplasmic binding protein-like II"/>
    <property type="match status" value="2"/>
</dbReference>
<evidence type="ECO:0000256" key="4">
    <source>
        <dbReference type="ARBA" id="ARBA00023163"/>
    </source>
</evidence>
<dbReference type="InterPro" id="IPR000847">
    <property type="entry name" value="LysR_HTH_N"/>
</dbReference>
<dbReference type="InterPro" id="IPR005119">
    <property type="entry name" value="LysR_subst-bd"/>
</dbReference>
<sequence>MDIRHLEVLVAIADERSFTRAAGNLHITQSAMSQLVKRIEGELGFAIFDRGRSPIEPTEAGRRFLPQARTIVHSYARALDVAQGADGAAPLTLGAAPTLARELFPMVLELAAARALDPAPRLVEASSGELGALLARGLVDVVALASTAATSAMAYSPILRCDIVAVAGAAAFRGDRDVLSAADLAKRALLLPKAGGVRTHLSGFLAAMGDIDIAFESASSDSLVGMAAIGAGVALVPELVVSATMLARFPEVRVLRIHEGPPPVETGIGERQHHPHPSRVSVLRELVRDAFAACHPGLVLG</sequence>
<gene>
    <name evidence="6" type="ORF">GCM10017576_15290</name>
</gene>
<dbReference type="EMBL" id="BSEJ01000006">
    <property type="protein sequence ID" value="GLJ61400.1"/>
    <property type="molecule type" value="Genomic_DNA"/>
</dbReference>
<dbReference type="InterPro" id="IPR036388">
    <property type="entry name" value="WH-like_DNA-bd_sf"/>
</dbReference>
<evidence type="ECO:0000256" key="2">
    <source>
        <dbReference type="ARBA" id="ARBA00023015"/>
    </source>
</evidence>
<dbReference type="GO" id="GO:0003700">
    <property type="term" value="F:DNA-binding transcription factor activity"/>
    <property type="evidence" value="ECO:0007669"/>
    <property type="project" value="InterPro"/>
</dbReference>
<evidence type="ECO:0000256" key="3">
    <source>
        <dbReference type="ARBA" id="ARBA00023125"/>
    </source>
</evidence>
<dbReference type="RefSeq" id="WP_271173111.1">
    <property type="nucleotide sequence ID" value="NZ_BSEJ01000006.1"/>
</dbReference>
<evidence type="ECO:0000313" key="6">
    <source>
        <dbReference type="EMBL" id="GLJ61400.1"/>
    </source>
</evidence>
<dbReference type="SUPFAM" id="SSF46785">
    <property type="entry name" value="Winged helix' DNA-binding domain"/>
    <property type="match status" value="1"/>
</dbReference>
<dbReference type="Proteomes" id="UP001142462">
    <property type="component" value="Unassembled WGS sequence"/>
</dbReference>
<name>A0A9W6H387_9MICO</name>
<keyword evidence="2" id="KW-0805">Transcription regulation</keyword>
<organism evidence="6 7">
    <name type="scientific">Microbacterium barkeri</name>
    <dbReference type="NCBI Taxonomy" id="33917"/>
    <lineage>
        <taxon>Bacteria</taxon>
        <taxon>Bacillati</taxon>
        <taxon>Actinomycetota</taxon>
        <taxon>Actinomycetes</taxon>
        <taxon>Micrococcales</taxon>
        <taxon>Microbacteriaceae</taxon>
        <taxon>Microbacterium</taxon>
    </lineage>
</organism>
<dbReference type="CDD" id="cd05466">
    <property type="entry name" value="PBP2_LTTR_substrate"/>
    <property type="match status" value="1"/>
</dbReference>
<accession>A0A9W6H387</accession>
<keyword evidence="7" id="KW-1185">Reference proteome</keyword>
<comment type="caution">
    <text evidence="6">The sequence shown here is derived from an EMBL/GenBank/DDBJ whole genome shotgun (WGS) entry which is preliminary data.</text>
</comment>
<evidence type="ECO:0000259" key="5">
    <source>
        <dbReference type="PROSITE" id="PS50931"/>
    </source>
</evidence>
<comment type="similarity">
    <text evidence="1">Belongs to the LysR transcriptional regulatory family.</text>
</comment>
<dbReference type="PANTHER" id="PTHR30346:SF28">
    <property type="entry name" value="HTH-TYPE TRANSCRIPTIONAL REGULATOR CYNR"/>
    <property type="match status" value="1"/>
</dbReference>
<dbReference type="InterPro" id="IPR036390">
    <property type="entry name" value="WH_DNA-bd_sf"/>
</dbReference>
<dbReference type="PRINTS" id="PR00039">
    <property type="entry name" value="HTHLYSR"/>
</dbReference>
<dbReference type="Pfam" id="PF03466">
    <property type="entry name" value="LysR_substrate"/>
    <property type="match status" value="1"/>
</dbReference>
<dbReference type="SUPFAM" id="SSF53850">
    <property type="entry name" value="Periplasmic binding protein-like II"/>
    <property type="match status" value="1"/>
</dbReference>